<evidence type="ECO:0000313" key="2">
    <source>
        <dbReference type="Proteomes" id="UP001066276"/>
    </source>
</evidence>
<dbReference type="EMBL" id="JANPWB010000002">
    <property type="protein sequence ID" value="KAJ1211547.1"/>
    <property type="molecule type" value="Genomic_DNA"/>
</dbReference>
<evidence type="ECO:0000313" key="1">
    <source>
        <dbReference type="EMBL" id="KAJ1211547.1"/>
    </source>
</evidence>
<reference evidence="1" key="1">
    <citation type="journal article" date="2022" name="bioRxiv">
        <title>Sequencing and chromosome-scale assembly of the giantPleurodeles waltlgenome.</title>
        <authorList>
            <person name="Brown T."/>
            <person name="Elewa A."/>
            <person name="Iarovenko S."/>
            <person name="Subramanian E."/>
            <person name="Araus A.J."/>
            <person name="Petzold A."/>
            <person name="Susuki M."/>
            <person name="Suzuki K.-i.T."/>
            <person name="Hayashi T."/>
            <person name="Toyoda A."/>
            <person name="Oliveira C."/>
            <person name="Osipova E."/>
            <person name="Leigh N.D."/>
            <person name="Simon A."/>
            <person name="Yun M.H."/>
        </authorList>
    </citation>
    <scope>NUCLEOTIDE SEQUENCE</scope>
    <source>
        <strain evidence="1">20211129_DDA</strain>
        <tissue evidence="1">Liver</tissue>
    </source>
</reference>
<keyword evidence="2" id="KW-1185">Reference proteome</keyword>
<sequence>MKHIPLTFREPHTSDAFHQSHSSCCNRLPGTQAFPSDDCFTTLHRPWYGTEDRHTVDRSDLYTDPGNTCCADRLSGSLDTPPTRRHFCKDSLHRQ</sequence>
<proteinExistence type="predicted"/>
<gene>
    <name evidence="1" type="ORF">NDU88_006905</name>
</gene>
<name>A0AAV7WG48_PLEWA</name>
<organism evidence="1 2">
    <name type="scientific">Pleurodeles waltl</name>
    <name type="common">Iberian ribbed newt</name>
    <dbReference type="NCBI Taxonomy" id="8319"/>
    <lineage>
        <taxon>Eukaryota</taxon>
        <taxon>Metazoa</taxon>
        <taxon>Chordata</taxon>
        <taxon>Craniata</taxon>
        <taxon>Vertebrata</taxon>
        <taxon>Euteleostomi</taxon>
        <taxon>Amphibia</taxon>
        <taxon>Batrachia</taxon>
        <taxon>Caudata</taxon>
        <taxon>Salamandroidea</taxon>
        <taxon>Salamandridae</taxon>
        <taxon>Pleurodelinae</taxon>
        <taxon>Pleurodeles</taxon>
    </lineage>
</organism>
<dbReference type="AlphaFoldDB" id="A0AAV7WG48"/>
<dbReference type="Proteomes" id="UP001066276">
    <property type="component" value="Chromosome 1_2"/>
</dbReference>
<comment type="caution">
    <text evidence="1">The sequence shown here is derived from an EMBL/GenBank/DDBJ whole genome shotgun (WGS) entry which is preliminary data.</text>
</comment>
<protein>
    <submittedName>
        <fullName evidence="1">Uncharacterized protein</fullName>
    </submittedName>
</protein>
<accession>A0AAV7WG48</accession>